<dbReference type="InterPro" id="IPR011043">
    <property type="entry name" value="Gal_Oxase/kelch_b-propeller"/>
</dbReference>
<evidence type="ECO:0000313" key="3">
    <source>
        <dbReference type="EMBL" id="MCX2836803.1"/>
    </source>
</evidence>
<comment type="caution">
    <text evidence="3">The sequence shown here is derived from an EMBL/GenBank/DDBJ whole genome shotgun (WGS) entry which is preliminary data.</text>
</comment>
<protein>
    <recommendedName>
        <fullName evidence="5">Kelch motif-containing protein</fullName>
    </recommendedName>
</protein>
<dbReference type="InterPro" id="IPR008969">
    <property type="entry name" value="CarboxyPept-like_regulatory"/>
</dbReference>
<evidence type="ECO:0000313" key="4">
    <source>
        <dbReference type="Proteomes" id="UP001148482"/>
    </source>
</evidence>
<dbReference type="AlphaFoldDB" id="A0A9X3CU77"/>
<name>A0A9X3CU77_9FLAO</name>
<dbReference type="SUPFAM" id="SSF117281">
    <property type="entry name" value="Kelch motif"/>
    <property type="match status" value="1"/>
</dbReference>
<gene>
    <name evidence="3" type="ORF">OQ279_01455</name>
</gene>
<reference evidence="3" key="1">
    <citation type="submission" date="2022-11" db="EMBL/GenBank/DDBJ databases">
        <title>Salinimicrobium profundisediminis sp. nov., isolated from deep-sea sediment of the Mariana Trench.</title>
        <authorList>
            <person name="Fu H."/>
        </authorList>
    </citation>
    <scope>NUCLEOTIDE SEQUENCE</scope>
    <source>
        <strain evidence="3">MT39</strain>
    </source>
</reference>
<organism evidence="3 4">
    <name type="scientific">Salinimicrobium profundisediminis</name>
    <dbReference type="NCBI Taxonomy" id="2994553"/>
    <lineage>
        <taxon>Bacteria</taxon>
        <taxon>Pseudomonadati</taxon>
        <taxon>Bacteroidota</taxon>
        <taxon>Flavobacteriia</taxon>
        <taxon>Flavobacteriales</taxon>
        <taxon>Flavobacteriaceae</taxon>
        <taxon>Salinimicrobium</taxon>
    </lineage>
</organism>
<dbReference type="EMBL" id="JAPJDA010000002">
    <property type="protein sequence ID" value="MCX2836803.1"/>
    <property type="molecule type" value="Genomic_DNA"/>
</dbReference>
<evidence type="ECO:0000256" key="1">
    <source>
        <dbReference type="ARBA" id="ARBA00022441"/>
    </source>
</evidence>
<dbReference type="SUPFAM" id="SSF49464">
    <property type="entry name" value="Carboxypeptidase regulatory domain-like"/>
    <property type="match status" value="1"/>
</dbReference>
<dbReference type="Gene3D" id="2.120.10.80">
    <property type="entry name" value="Kelch-type beta propeller"/>
    <property type="match status" value="1"/>
</dbReference>
<dbReference type="RefSeq" id="WP_266067982.1">
    <property type="nucleotide sequence ID" value="NZ_JAPJDA010000002.1"/>
</dbReference>
<sequence length="470" mass="52367">MKQLELNERNIAGLTFIDMSSVKLLLLLTLFCCSSISSSQTLHGVIKDFDTKKPLSDVHITSSAITNITISGEEGEFILVLKELVSPTDSISFSYIGYTTLAMSLKELGRSGNEIFLRPEVDQLSEVNLDSKRLLSKTLKFSEIASLKKGVNSFGSIDLGNKIYVIAGDASVVEEPIKEAMATTLGEPTLSDIMSISRANFSMPEYSEDVQVYNELTDEWTISPIKVSKRAGHNAVLHKNKIYVLGGKHLNHSGQKVLLSTTIEVIDLQKDTLLVDRVYPHQASGAAVVIHGNDLLVLGGSTRLNSRRKKIFTDEVHLFNFLTGLWFEAGKLPERKEIKAVNIQGKIFIIGGSDGSVPNSIESLDLTTGKYKTEAKLQYGFNNPGVVSNGNIIYVYESGKFHTIDVEKREMRTYRIDLQVEEPNLHILNHKLFVIGGYKEQLYTKTPITMCYKIALEEFNKTKVKENVFF</sequence>
<keyword evidence="4" id="KW-1185">Reference proteome</keyword>
<dbReference type="PANTHER" id="PTHR46260">
    <property type="entry name" value="RING-TYPE DOMAIN-CONTAINING PROTEIN"/>
    <property type="match status" value="1"/>
</dbReference>
<keyword evidence="1" id="KW-0880">Kelch repeat</keyword>
<dbReference type="PANTHER" id="PTHR46260:SF3">
    <property type="entry name" value="RING-TYPE DOMAIN-CONTAINING PROTEIN"/>
    <property type="match status" value="1"/>
</dbReference>
<dbReference type="Proteomes" id="UP001148482">
    <property type="component" value="Unassembled WGS sequence"/>
</dbReference>
<dbReference type="SUPFAM" id="SSF50965">
    <property type="entry name" value="Galactose oxidase, central domain"/>
    <property type="match status" value="1"/>
</dbReference>
<proteinExistence type="predicted"/>
<dbReference type="Pfam" id="PF24681">
    <property type="entry name" value="Kelch_KLHDC2_KLHL20_DRC7"/>
    <property type="match status" value="1"/>
</dbReference>
<dbReference type="SMART" id="SM00612">
    <property type="entry name" value="Kelch"/>
    <property type="match status" value="2"/>
</dbReference>
<evidence type="ECO:0000256" key="2">
    <source>
        <dbReference type="ARBA" id="ARBA00022737"/>
    </source>
</evidence>
<keyword evidence="2" id="KW-0677">Repeat</keyword>
<evidence type="ECO:0008006" key="5">
    <source>
        <dbReference type="Google" id="ProtNLM"/>
    </source>
</evidence>
<accession>A0A9X3CU77</accession>
<dbReference type="InterPro" id="IPR006652">
    <property type="entry name" value="Kelch_1"/>
</dbReference>
<dbReference type="InterPro" id="IPR015915">
    <property type="entry name" value="Kelch-typ_b-propeller"/>
</dbReference>
<dbReference type="InterPro" id="IPR051746">
    <property type="entry name" value="Kelch_domain_containing_8"/>
</dbReference>